<reference evidence="3" key="1">
    <citation type="submission" date="2023-06" db="EMBL/GenBank/DDBJ databases">
        <title>Cytophagales bacterium Strain LB-30, isolated from soil.</title>
        <authorList>
            <person name="Liu B."/>
        </authorList>
    </citation>
    <scope>NUCLEOTIDE SEQUENCE</scope>
    <source>
        <strain evidence="3">LB-30</strain>
    </source>
</reference>
<gene>
    <name evidence="3" type="ORF">QWY31_03700</name>
</gene>
<feature type="domain" description="DUF6089" evidence="2">
    <location>
        <begin position="17"/>
        <end position="230"/>
    </location>
</feature>
<comment type="caution">
    <text evidence="3">The sequence shown here is derived from an EMBL/GenBank/DDBJ whole genome shotgun (WGS) entry which is preliminary data.</text>
</comment>
<dbReference type="RefSeq" id="WP_320003118.1">
    <property type="nucleotide sequence ID" value="NZ_JAUHJS010000002.1"/>
</dbReference>
<name>A0ABT8F2C2_9BACT</name>
<dbReference type="Gene3D" id="2.40.160.20">
    <property type="match status" value="1"/>
</dbReference>
<evidence type="ECO:0000259" key="2">
    <source>
        <dbReference type="Pfam" id="PF19573"/>
    </source>
</evidence>
<protein>
    <submittedName>
        <fullName evidence="3">DUF6089 family protein</fullName>
    </submittedName>
</protein>
<dbReference type="InterPro" id="IPR045743">
    <property type="entry name" value="DUF6089"/>
</dbReference>
<dbReference type="SUPFAM" id="SSF56925">
    <property type="entry name" value="OMPA-like"/>
    <property type="match status" value="1"/>
</dbReference>
<evidence type="ECO:0000313" key="3">
    <source>
        <dbReference type="EMBL" id="MDN4164590.1"/>
    </source>
</evidence>
<dbReference type="Pfam" id="PF19573">
    <property type="entry name" value="DUF6089"/>
    <property type="match status" value="1"/>
</dbReference>
<dbReference type="InterPro" id="IPR011250">
    <property type="entry name" value="OMP/PagP_B-barrel"/>
</dbReference>
<feature type="chain" id="PRO_5045644669" evidence="1">
    <location>
        <begin position="30"/>
        <end position="236"/>
    </location>
</feature>
<evidence type="ECO:0000313" key="4">
    <source>
        <dbReference type="Proteomes" id="UP001168552"/>
    </source>
</evidence>
<sequence>MKNTRVGKHAACFPIFVLGLLLQFGHLHAQQKEVGGGLAALNYVGDLHEQYVFRDNRPAATAYFRYNFNPALSVKVGATAGRLIGVDRSTYDALSEARATRFTSTLVEAAVSAEYYFLDVVKGSFLNRFSPYFYGGAAIFYFSRPPSASPAPYSNIQPALPFGLGFKYTFSKKWTVLFETGARKLFFDYLDGISDGDVSQKNFQYGNPNDTDWYFNTNLTLSYTFYSVNCARVPAR</sequence>
<proteinExistence type="predicted"/>
<keyword evidence="4" id="KW-1185">Reference proteome</keyword>
<dbReference type="EMBL" id="JAUHJS010000002">
    <property type="protein sequence ID" value="MDN4164590.1"/>
    <property type="molecule type" value="Genomic_DNA"/>
</dbReference>
<accession>A0ABT8F2C2</accession>
<organism evidence="3 4">
    <name type="scientific">Shiella aurantiaca</name>
    <dbReference type="NCBI Taxonomy" id="3058365"/>
    <lineage>
        <taxon>Bacteria</taxon>
        <taxon>Pseudomonadati</taxon>
        <taxon>Bacteroidota</taxon>
        <taxon>Cytophagia</taxon>
        <taxon>Cytophagales</taxon>
        <taxon>Shiellaceae</taxon>
        <taxon>Shiella</taxon>
    </lineage>
</organism>
<feature type="signal peptide" evidence="1">
    <location>
        <begin position="1"/>
        <end position="29"/>
    </location>
</feature>
<dbReference type="Proteomes" id="UP001168552">
    <property type="component" value="Unassembled WGS sequence"/>
</dbReference>
<evidence type="ECO:0000256" key="1">
    <source>
        <dbReference type="SAM" id="SignalP"/>
    </source>
</evidence>
<keyword evidence="1" id="KW-0732">Signal</keyword>